<dbReference type="Gene3D" id="1.10.600.10">
    <property type="entry name" value="Farnesyl Diphosphate Synthase"/>
    <property type="match status" value="1"/>
</dbReference>
<comment type="similarity">
    <text evidence="1">Belongs to the FPP/GGPP synthase family.</text>
</comment>
<protein>
    <submittedName>
        <fullName evidence="3">Polyprenyl synthetase family protein</fullName>
    </submittedName>
</protein>
<keyword evidence="4" id="KW-1185">Reference proteome</keyword>
<gene>
    <name evidence="3" type="ORF">AGRA3207_001029</name>
</gene>
<proteinExistence type="inferred from homology"/>
<dbReference type="InterPro" id="IPR008949">
    <property type="entry name" value="Isoprenoid_synthase_dom_sf"/>
</dbReference>
<dbReference type="RefSeq" id="WP_231333399.1">
    <property type="nucleotide sequence ID" value="NZ_CP059572.1"/>
</dbReference>
<sequence length="354" mass="35559">MTSTTATEAPPPRTGDAGHGGRALARTAAVFAPAFRAAVHRLPAPVRGVAGYHLGWWDEHERPSGTAGGDPAIRPALALLCGEAAGAGPSGALPAAVAVELVHTFSQLHGDIMDGAATRRGRPAAWTVFGKPRTLLTGDSLLVAAVDTLSAGPPDVASRALRDFSAGLQDLCAGQGAALRLASAPGATLDDCHEVIAGRTASLLGCACSLGAMHGGGGPEQVRLMRMFGERLGHALQLAGDMHGIWGDPRGAGLPVHGDLARRKRSLPVVAALASATPAGRELAAAYETDAEFSPAVLSHLAALVERTGARRLAAGLAAENLASALACLDAAGPLPGPAAELRAVADLVGARAG</sequence>
<accession>A0ABX8QNH1</accession>
<organism evidence="3 4">
    <name type="scientific">Actinomadura graeca</name>
    <dbReference type="NCBI Taxonomy" id="2750812"/>
    <lineage>
        <taxon>Bacteria</taxon>
        <taxon>Bacillati</taxon>
        <taxon>Actinomycetota</taxon>
        <taxon>Actinomycetes</taxon>
        <taxon>Streptosporangiales</taxon>
        <taxon>Thermomonosporaceae</taxon>
        <taxon>Actinomadura</taxon>
    </lineage>
</organism>
<dbReference type="Proteomes" id="UP001049518">
    <property type="component" value="Chromosome"/>
</dbReference>
<evidence type="ECO:0000256" key="2">
    <source>
        <dbReference type="SAM" id="MobiDB-lite"/>
    </source>
</evidence>
<dbReference type="PANTHER" id="PTHR12001:SF86">
    <property type="entry name" value="GERANYLGERANYL DIPHOSPHATE SYNTHASE"/>
    <property type="match status" value="1"/>
</dbReference>
<dbReference type="EMBL" id="CP059572">
    <property type="protein sequence ID" value="QXJ20335.1"/>
    <property type="molecule type" value="Genomic_DNA"/>
</dbReference>
<dbReference type="SUPFAM" id="SSF48576">
    <property type="entry name" value="Terpenoid synthases"/>
    <property type="match status" value="1"/>
</dbReference>
<keyword evidence="1" id="KW-0808">Transferase</keyword>
<evidence type="ECO:0000313" key="3">
    <source>
        <dbReference type="EMBL" id="QXJ20335.1"/>
    </source>
</evidence>
<dbReference type="CDD" id="cd00685">
    <property type="entry name" value="Trans_IPPS_HT"/>
    <property type="match status" value="1"/>
</dbReference>
<dbReference type="PANTHER" id="PTHR12001">
    <property type="entry name" value="GERANYLGERANYL PYROPHOSPHATE SYNTHASE"/>
    <property type="match status" value="1"/>
</dbReference>
<dbReference type="InterPro" id="IPR000092">
    <property type="entry name" value="Polyprenyl_synt"/>
</dbReference>
<feature type="region of interest" description="Disordered" evidence="2">
    <location>
        <begin position="1"/>
        <end position="21"/>
    </location>
</feature>
<evidence type="ECO:0000256" key="1">
    <source>
        <dbReference type="RuleBase" id="RU004466"/>
    </source>
</evidence>
<evidence type="ECO:0000313" key="4">
    <source>
        <dbReference type="Proteomes" id="UP001049518"/>
    </source>
</evidence>
<name>A0ABX8QNH1_9ACTN</name>
<reference evidence="3" key="1">
    <citation type="submission" date="2020-07" db="EMBL/GenBank/DDBJ databases">
        <authorList>
            <person name="Tarantini F.S."/>
            <person name="Hong K.W."/>
            <person name="Chan K.G."/>
        </authorList>
    </citation>
    <scope>NUCLEOTIDE SEQUENCE</scope>
    <source>
        <strain evidence="3">32-07</strain>
    </source>
</reference>
<dbReference type="Pfam" id="PF00348">
    <property type="entry name" value="polyprenyl_synt"/>
    <property type="match status" value="1"/>
</dbReference>